<feature type="compositionally biased region" description="Polar residues" evidence="1">
    <location>
        <begin position="13"/>
        <end position="27"/>
    </location>
</feature>
<reference evidence="2 3" key="1">
    <citation type="journal article" date="2012" name="PLoS Pathog.">
        <title>Diverse lifestyles and strategies of plant pathogenesis encoded in the genomes of eighteen Dothideomycetes fungi.</title>
        <authorList>
            <person name="Ohm R.A."/>
            <person name="Feau N."/>
            <person name="Henrissat B."/>
            <person name="Schoch C.L."/>
            <person name="Horwitz B.A."/>
            <person name="Barry K.W."/>
            <person name="Condon B.J."/>
            <person name="Copeland A.C."/>
            <person name="Dhillon B."/>
            <person name="Glaser F."/>
            <person name="Hesse C.N."/>
            <person name="Kosti I."/>
            <person name="LaButti K."/>
            <person name="Lindquist E.A."/>
            <person name="Lucas S."/>
            <person name="Salamov A.A."/>
            <person name="Bradshaw R.E."/>
            <person name="Ciuffetti L."/>
            <person name="Hamelin R.C."/>
            <person name="Kema G.H.J."/>
            <person name="Lawrence C."/>
            <person name="Scott J.A."/>
            <person name="Spatafora J.W."/>
            <person name="Turgeon B.G."/>
            <person name="de Wit P.J.G.M."/>
            <person name="Zhong S."/>
            <person name="Goodwin S.B."/>
            <person name="Grigoriev I.V."/>
        </authorList>
    </citation>
    <scope>NUCLEOTIDE SEQUENCE [LARGE SCALE GENOMIC DNA]</scope>
    <source>
        <strain evidence="2 3">CIRAD86</strain>
    </source>
</reference>
<dbReference type="Proteomes" id="UP000016932">
    <property type="component" value="Unassembled WGS sequence"/>
</dbReference>
<dbReference type="OrthoDB" id="3641189at2759"/>
<feature type="region of interest" description="Disordered" evidence="1">
    <location>
        <begin position="68"/>
        <end position="126"/>
    </location>
</feature>
<evidence type="ECO:0000313" key="3">
    <source>
        <dbReference type="Proteomes" id="UP000016932"/>
    </source>
</evidence>
<evidence type="ECO:0000313" key="2">
    <source>
        <dbReference type="EMBL" id="EME86974.1"/>
    </source>
</evidence>
<dbReference type="GeneID" id="19332834"/>
<dbReference type="EMBL" id="KB446556">
    <property type="protein sequence ID" value="EME86974.1"/>
    <property type="molecule type" value="Genomic_DNA"/>
</dbReference>
<dbReference type="RefSeq" id="XP_007924064.1">
    <property type="nucleotide sequence ID" value="XM_007925873.1"/>
</dbReference>
<dbReference type="KEGG" id="pfj:MYCFIDRAFT_172649"/>
<evidence type="ECO:0000256" key="1">
    <source>
        <dbReference type="SAM" id="MobiDB-lite"/>
    </source>
</evidence>
<feature type="region of interest" description="Disordered" evidence="1">
    <location>
        <begin position="1"/>
        <end position="28"/>
    </location>
</feature>
<organism evidence="2 3">
    <name type="scientific">Pseudocercospora fijiensis (strain CIRAD86)</name>
    <name type="common">Black leaf streak disease fungus</name>
    <name type="synonym">Mycosphaerella fijiensis</name>
    <dbReference type="NCBI Taxonomy" id="383855"/>
    <lineage>
        <taxon>Eukaryota</taxon>
        <taxon>Fungi</taxon>
        <taxon>Dikarya</taxon>
        <taxon>Ascomycota</taxon>
        <taxon>Pezizomycotina</taxon>
        <taxon>Dothideomycetes</taxon>
        <taxon>Dothideomycetidae</taxon>
        <taxon>Mycosphaerellales</taxon>
        <taxon>Mycosphaerellaceae</taxon>
        <taxon>Pseudocercospora</taxon>
    </lineage>
</organism>
<protein>
    <submittedName>
        <fullName evidence="2">Uncharacterized protein</fullName>
    </submittedName>
</protein>
<dbReference type="HOGENOM" id="CLU_449865_0_0_1"/>
<sequence length="607" mass="68520">MVSPRPEPALGPRSTNNQGRFMNSHAQNGAPMTGGNSYMCAGTVVCCLPCVVAVSKCLVDMCTPWGTGHEHEHEHVRGSESGDRSTSRQLLRHITHPGHRSPSDSTDIGGERERGTRLSPTSASSSSNHYYLHFTATLHDYSSAHRTSHLRLTATLACHVSVPAPGPCLLLSRFKIGTPGFALPRTRLIWRLILGIRFRTARQHDSTTARWQLKQKLPVSLWQLASTCLHHILFYQLTDSQTEPQFLIKIQPTPMHQHDSPLGKHCDSPSFDTVKSACSQSSQGNISPYSPTSAAPHLQNICAVFIRAINERDLYPESPAWAENCHPNFTADHDCPVRKRKIIMNLKEWLRTKRDMIAGDCPEFRIEIPEQNTTIYQNERAAEVFLVVKSFGLIEGVVAQDVGVFEFKYGRGRWLATKYRGLRGLNDALSVYGAPDHSVTAGYFLSKEQDSLKHFILNWTCVRRDFHLLPEKFEHVSLDIGNTDQRPEIPRPAPQSSHIYSPHSRPFHRPRQVHLSSHLRITIHSSRHPSSNTLTANLINIIKQNFPNGWKNLIFIDMSLGAGLEELVCYHIHAMLGRKLMWLVKVREFNMEEEGRVEGYEFDGGYM</sequence>
<feature type="compositionally biased region" description="Basic residues" evidence="1">
    <location>
        <begin position="90"/>
        <end position="99"/>
    </location>
</feature>
<gene>
    <name evidence="2" type="ORF">MYCFIDRAFT_172649</name>
</gene>
<dbReference type="VEuPathDB" id="FungiDB:MYCFIDRAFT_172649"/>
<feature type="compositionally biased region" description="Basic and acidic residues" evidence="1">
    <location>
        <begin position="68"/>
        <end position="86"/>
    </location>
</feature>
<dbReference type="AlphaFoldDB" id="M3A7A7"/>
<proteinExistence type="predicted"/>
<accession>M3A7A7</accession>
<keyword evidence="3" id="KW-1185">Reference proteome</keyword>
<name>M3A7A7_PSEFD</name>